<feature type="compositionally biased region" description="Low complexity" evidence="1">
    <location>
        <begin position="131"/>
        <end position="140"/>
    </location>
</feature>
<feature type="compositionally biased region" description="Pro residues" evidence="1">
    <location>
        <begin position="77"/>
        <end position="101"/>
    </location>
</feature>
<sequence>MVVIRPKSGLRIPPGPGTARREDAPASEGPAPHARGVEDDEDDQVTMVGLVPPVLGEPRPAGPEASRDVRDMAASPPSAPTRPPKPAPNTGPSRRLPPPGPSDVTPPTGFAAAPPGPVPGAPHPAPGPLSGGARPSAAGPVPHPRPVPGPASPPGPRSMAGPASGPASNADQGAADNGLGTDLFAFQGPATPRGNSPIGMIILVAVALLGLAAIVMLAAAALSDTRGPGAARTPSVEGPSTAEAAVSSVITAGTAPGPAPAPGLRRYVDATGYVIDLPERLHGTAKGRTITFTADGDPRTARISRSPDSSSDILNTTRAAEARALAAGTYPGYTLVRLAVTRPTPYPGADVADWEFTYTGTAGPTRVLSRWVAVPGGPTYAIYWTTPVSRWKGDRAQLTTVLASFRPARADAPPGS</sequence>
<evidence type="ECO:0008006" key="5">
    <source>
        <dbReference type="Google" id="ProtNLM"/>
    </source>
</evidence>
<evidence type="ECO:0000256" key="2">
    <source>
        <dbReference type="SAM" id="Phobius"/>
    </source>
</evidence>
<organism evidence="3 4">
    <name type="scientific">Sphaerisporangium krabiense</name>
    <dbReference type="NCBI Taxonomy" id="763782"/>
    <lineage>
        <taxon>Bacteria</taxon>
        <taxon>Bacillati</taxon>
        <taxon>Actinomycetota</taxon>
        <taxon>Actinomycetes</taxon>
        <taxon>Streptosporangiales</taxon>
        <taxon>Streptosporangiaceae</taxon>
        <taxon>Sphaerisporangium</taxon>
    </lineage>
</organism>
<keyword evidence="2" id="KW-1133">Transmembrane helix</keyword>
<accession>A0A7W8Z4R0</accession>
<evidence type="ECO:0000256" key="1">
    <source>
        <dbReference type="SAM" id="MobiDB-lite"/>
    </source>
</evidence>
<dbReference type="Proteomes" id="UP000588112">
    <property type="component" value="Unassembled WGS sequence"/>
</dbReference>
<feature type="compositionally biased region" description="Pro residues" evidence="1">
    <location>
        <begin position="141"/>
        <end position="156"/>
    </location>
</feature>
<protein>
    <recommendedName>
        <fullName evidence="5">Fibronectin attachment protein</fullName>
    </recommendedName>
</protein>
<gene>
    <name evidence="3" type="ORF">BJ981_003079</name>
</gene>
<comment type="caution">
    <text evidence="3">The sequence shown here is derived from an EMBL/GenBank/DDBJ whole genome shotgun (WGS) entry which is preliminary data.</text>
</comment>
<feature type="region of interest" description="Disordered" evidence="1">
    <location>
        <begin position="1"/>
        <end position="176"/>
    </location>
</feature>
<dbReference type="AlphaFoldDB" id="A0A7W8Z4R0"/>
<keyword evidence="4" id="KW-1185">Reference proteome</keyword>
<proteinExistence type="predicted"/>
<keyword evidence="2" id="KW-0472">Membrane</keyword>
<feature type="compositionally biased region" description="Low complexity" evidence="1">
    <location>
        <begin position="102"/>
        <end position="113"/>
    </location>
</feature>
<dbReference type="EMBL" id="JACHBR010000001">
    <property type="protein sequence ID" value="MBB5627380.1"/>
    <property type="molecule type" value="Genomic_DNA"/>
</dbReference>
<evidence type="ECO:0000313" key="3">
    <source>
        <dbReference type="EMBL" id="MBB5627380.1"/>
    </source>
</evidence>
<name>A0A7W8Z4R0_9ACTN</name>
<feature type="compositionally biased region" description="Pro residues" evidence="1">
    <location>
        <begin position="114"/>
        <end position="127"/>
    </location>
</feature>
<feature type="compositionally biased region" description="Low complexity" evidence="1">
    <location>
        <begin position="157"/>
        <end position="168"/>
    </location>
</feature>
<keyword evidence="2" id="KW-0812">Transmembrane</keyword>
<feature type="transmembrane region" description="Helical" evidence="2">
    <location>
        <begin position="198"/>
        <end position="222"/>
    </location>
</feature>
<evidence type="ECO:0000313" key="4">
    <source>
        <dbReference type="Proteomes" id="UP000588112"/>
    </source>
</evidence>
<reference evidence="3 4" key="1">
    <citation type="submission" date="2020-08" db="EMBL/GenBank/DDBJ databases">
        <title>Sequencing the genomes of 1000 actinobacteria strains.</title>
        <authorList>
            <person name="Klenk H.-P."/>
        </authorList>
    </citation>
    <scope>NUCLEOTIDE SEQUENCE [LARGE SCALE GENOMIC DNA]</scope>
    <source>
        <strain evidence="3 4">DSM 45790</strain>
    </source>
</reference>